<feature type="transmembrane region" description="Helical" evidence="1">
    <location>
        <begin position="128"/>
        <end position="147"/>
    </location>
</feature>
<feature type="transmembrane region" description="Helical" evidence="1">
    <location>
        <begin position="56"/>
        <end position="78"/>
    </location>
</feature>
<dbReference type="AlphaFoldDB" id="A0AAD6Z7Z4"/>
<reference evidence="3" key="1">
    <citation type="submission" date="2023-03" db="EMBL/GenBank/DDBJ databases">
        <title>Massive genome expansion in bonnet fungi (Mycena s.s.) driven by repeated elements and novel gene families across ecological guilds.</title>
        <authorList>
            <consortium name="Lawrence Berkeley National Laboratory"/>
            <person name="Harder C.B."/>
            <person name="Miyauchi S."/>
            <person name="Viragh M."/>
            <person name="Kuo A."/>
            <person name="Thoen E."/>
            <person name="Andreopoulos B."/>
            <person name="Lu D."/>
            <person name="Skrede I."/>
            <person name="Drula E."/>
            <person name="Henrissat B."/>
            <person name="Morin E."/>
            <person name="Kohler A."/>
            <person name="Barry K."/>
            <person name="LaButti K."/>
            <person name="Morin E."/>
            <person name="Salamov A."/>
            <person name="Lipzen A."/>
            <person name="Mereny Z."/>
            <person name="Hegedus B."/>
            <person name="Baldrian P."/>
            <person name="Stursova M."/>
            <person name="Weitz H."/>
            <person name="Taylor A."/>
            <person name="Grigoriev I.V."/>
            <person name="Nagy L.G."/>
            <person name="Martin F."/>
            <person name="Kauserud H."/>
        </authorList>
    </citation>
    <scope>NUCLEOTIDE SEQUENCE</scope>
    <source>
        <strain evidence="3">CBHHK002</strain>
    </source>
</reference>
<keyword evidence="1" id="KW-0812">Transmembrane</keyword>
<dbReference type="InterPro" id="IPR045340">
    <property type="entry name" value="DUF6533"/>
</dbReference>
<feature type="transmembrane region" description="Helical" evidence="1">
    <location>
        <begin position="98"/>
        <end position="116"/>
    </location>
</feature>
<keyword evidence="4" id="KW-1185">Reference proteome</keyword>
<evidence type="ECO:0000256" key="1">
    <source>
        <dbReference type="SAM" id="Phobius"/>
    </source>
</evidence>
<protein>
    <recommendedName>
        <fullName evidence="2">DUF6533 domain-containing protein</fullName>
    </recommendedName>
</protein>
<feature type="domain" description="DUF6533" evidence="2">
    <location>
        <begin position="22"/>
        <end position="66"/>
    </location>
</feature>
<sequence length="335" mass="37448">MADSSAIISAAQLQTEINVNVYFAIISLTILLYDYGLTVRDEIRGYWGTRTTWPSVLFYINRYGSMVGNSVPIIMGNLWTTRNFDPHKVQACRKVQTYHQYFSILAQIFVAGLLIMRTYALYERSRRVLILTTGIAVAAVAVGAYILTSAKSSSVDFSSVYVDVGCASGLDKIESRRLGFGWIGMLVFDIAIFSLTAWKALAHSREERGRGGLFTILIRDGSIFFFVIVASNGGNILSFFYAGPYTRGVATTFTNVISSVMVSRLMLNLRTHSLRDGSLMRTGESTTLYNPPISTVVDPYYPSTRFAESRLDDDGRFGDHEDIQLEDLSDVRRQR</sequence>
<gene>
    <name evidence="3" type="ORF">DFH08DRAFT_457562</name>
</gene>
<feature type="transmembrane region" description="Helical" evidence="1">
    <location>
        <begin position="223"/>
        <end position="242"/>
    </location>
</feature>
<comment type="caution">
    <text evidence="3">The sequence shown here is derived from an EMBL/GenBank/DDBJ whole genome shotgun (WGS) entry which is preliminary data.</text>
</comment>
<proteinExistence type="predicted"/>
<name>A0AAD6Z7Z4_9AGAR</name>
<feature type="transmembrane region" description="Helical" evidence="1">
    <location>
        <begin position="180"/>
        <end position="202"/>
    </location>
</feature>
<dbReference type="EMBL" id="JARIHO010000078">
    <property type="protein sequence ID" value="KAJ7310713.1"/>
    <property type="molecule type" value="Genomic_DNA"/>
</dbReference>
<dbReference type="Pfam" id="PF20151">
    <property type="entry name" value="DUF6533"/>
    <property type="match status" value="1"/>
</dbReference>
<evidence type="ECO:0000313" key="3">
    <source>
        <dbReference type="EMBL" id="KAJ7310713.1"/>
    </source>
</evidence>
<keyword evidence="1" id="KW-0472">Membrane</keyword>
<organism evidence="3 4">
    <name type="scientific">Mycena albidolilacea</name>
    <dbReference type="NCBI Taxonomy" id="1033008"/>
    <lineage>
        <taxon>Eukaryota</taxon>
        <taxon>Fungi</taxon>
        <taxon>Dikarya</taxon>
        <taxon>Basidiomycota</taxon>
        <taxon>Agaricomycotina</taxon>
        <taxon>Agaricomycetes</taxon>
        <taxon>Agaricomycetidae</taxon>
        <taxon>Agaricales</taxon>
        <taxon>Marasmiineae</taxon>
        <taxon>Mycenaceae</taxon>
        <taxon>Mycena</taxon>
    </lineage>
</organism>
<dbReference type="Proteomes" id="UP001218218">
    <property type="component" value="Unassembled WGS sequence"/>
</dbReference>
<feature type="transmembrane region" description="Helical" evidence="1">
    <location>
        <begin position="19"/>
        <end position="36"/>
    </location>
</feature>
<accession>A0AAD6Z7Z4</accession>
<evidence type="ECO:0000259" key="2">
    <source>
        <dbReference type="Pfam" id="PF20151"/>
    </source>
</evidence>
<keyword evidence="1" id="KW-1133">Transmembrane helix</keyword>
<evidence type="ECO:0000313" key="4">
    <source>
        <dbReference type="Proteomes" id="UP001218218"/>
    </source>
</evidence>